<evidence type="ECO:0000256" key="1">
    <source>
        <dbReference type="SAM" id="SignalP"/>
    </source>
</evidence>
<dbReference type="Proteomes" id="UP001168528">
    <property type="component" value="Unassembled WGS sequence"/>
</dbReference>
<keyword evidence="3" id="KW-1185">Reference proteome</keyword>
<comment type="caution">
    <text evidence="2">The sequence shown here is derived from an EMBL/GenBank/DDBJ whole genome shotgun (WGS) entry which is preliminary data.</text>
</comment>
<accession>A0ABT8R7F6</accession>
<sequence>MHTKSILLSSLLTLLLVSLFAFKSAEDTPKRVVYMQVSTIESIIPGGLGRSKMIITLPDGKQNDAGLENFYSLAGINFGNVQSNERSIITKINQITSEGWELHQVTSGVQSPSDGNAQGIFITRYLFKKEM</sequence>
<protein>
    <recommendedName>
        <fullName evidence="4">DUF4177 domain-containing protein</fullName>
    </recommendedName>
</protein>
<evidence type="ECO:0000313" key="2">
    <source>
        <dbReference type="EMBL" id="MDO1448036.1"/>
    </source>
</evidence>
<evidence type="ECO:0008006" key="4">
    <source>
        <dbReference type="Google" id="ProtNLM"/>
    </source>
</evidence>
<reference evidence="2" key="1">
    <citation type="submission" date="2023-07" db="EMBL/GenBank/DDBJ databases">
        <title>The genome sequence of Rhodocytophaga aerolata KACC 12507.</title>
        <authorList>
            <person name="Zhang X."/>
        </authorList>
    </citation>
    <scope>NUCLEOTIDE SEQUENCE</scope>
    <source>
        <strain evidence="2">KACC 12507</strain>
    </source>
</reference>
<proteinExistence type="predicted"/>
<feature type="signal peptide" evidence="1">
    <location>
        <begin position="1"/>
        <end position="23"/>
    </location>
</feature>
<gene>
    <name evidence="2" type="ORF">Q0590_17315</name>
</gene>
<evidence type="ECO:0000313" key="3">
    <source>
        <dbReference type="Proteomes" id="UP001168528"/>
    </source>
</evidence>
<organism evidence="2 3">
    <name type="scientific">Rhodocytophaga aerolata</name>
    <dbReference type="NCBI Taxonomy" id="455078"/>
    <lineage>
        <taxon>Bacteria</taxon>
        <taxon>Pseudomonadati</taxon>
        <taxon>Bacteroidota</taxon>
        <taxon>Cytophagia</taxon>
        <taxon>Cytophagales</taxon>
        <taxon>Rhodocytophagaceae</taxon>
        <taxon>Rhodocytophaga</taxon>
    </lineage>
</organism>
<name>A0ABT8R7F6_9BACT</name>
<dbReference type="RefSeq" id="WP_302038841.1">
    <property type="nucleotide sequence ID" value="NZ_JAUKPO010000009.1"/>
</dbReference>
<feature type="chain" id="PRO_5046273051" description="DUF4177 domain-containing protein" evidence="1">
    <location>
        <begin position="24"/>
        <end position="131"/>
    </location>
</feature>
<keyword evidence="1" id="KW-0732">Signal</keyword>
<dbReference type="EMBL" id="JAUKPO010000009">
    <property type="protein sequence ID" value="MDO1448036.1"/>
    <property type="molecule type" value="Genomic_DNA"/>
</dbReference>